<dbReference type="EMBL" id="CP072801">
    <property type="protein sequence ID" value="QTR44992.1"/>
    <property type="molecule type" value="Genomic_DNA"/>
</dbReference>
<reference evidence="1 2" key="1">
    <citation type="submission" date="2021-04" db="EMBL/GenBank/DDBJ databases">
        <title>Genomics, taxonomy and metabolism of representatives of sulfur bacteria of the genus Thiothrix: Thiothrix fructosivorans QT, Thiothrix unzii A1T and three new species, Thiothrix subterranea sp. nov., Thiothrix litoralis sp. nov. and 'Candidatus Thiothrix anitrata' sp. nov.</title>
        <authorList>
            <person name="Ravin N.V."/>
            <person name="Smolyakov D."/>
            <person name="Rudenko T.S."/>
            <person name="Mardanov A.V."/>
            <person name="Beletsky A.V."/>
            <person name="Markov N.D."/>
            <person name="Fomenkov A.I."/>
            <person name="Roberts R.J."/>
            <person name="Karnachuk O.V."/>
            <person name="Novikov A."/>
            <person name="Grabovich M.Y."/>
        </authorList>
    </citation>
    <scope>NUCLEOTIDE SEQUENCE [LARGE SCALE GENOMIC DNA]</scope>
    <source>
        <strain evidence="1 2">AS</strain>
    </source>
</reference>
<name>A0ABX7WNR7_9GAMM</name>
<dbReference type="SUPFAM" id="SSF52833">
    <property type="entry name" value="Thioredoxin-like"/>
    <property type="match status" value="1"/>
</dbReference>
<dbReference type="PANTHER" id="PTHR13887:SF54">
    <property type="entry name" value="DSBA FAMILY PROTEIN"/>
    <property type="match status" value="1"/>
</dbReference>
<dbReference type="Proteomes" id="UP000672039">
    <property type="component" value="Chromosome"/>
</dbReference>
<protein>
    <submittedName>
        <fullName evidence="1">DsbA family protein</fullName>
    </submittedName>
</protein>
<evidence type="ECO:0000313" key="1">
    <source>
        <dbReference type="EMBL" id="QTR44992.1"/>
    </source>
</evidence>
<dbReference type="PANTHER" id="PTHR13887">
    <property type="entry name" value="GLUTATHIONE S-TRANSFERASE KAPPA"/>
    <property type="match status" value="1"/>
</dbReference>
<organism evidence="1 2">
    <name type="scientific">Thiothrix litoralis</name>
    <dbReference type="NCBI Taxonomy" id="2891210"/>
    <lineage>
        <taxon>Bacteria</taxon>
        <taxon>Pseudomonadati</taxon>
        <taxon>Pseudomonadota</taxon>
        <taxon>Gammaproteobacteria</taxon>
        <taxon>Thiotrichales</taxon>
        <taxon>Thiotrichaceae</taxon>
        <taxon>Thiothrix</taxon>
    </lineage>
</organism>
<sequence length="205" mass="23204">MSPETILYYVHDPMCSWCYAFRPIWMQIQQQLPATIRVQYVLGGLAPDSDQPMPPETRAYVQSQWHKIIQSVPGTVFNFAFWEQCQPRRSTYPACRAVLLAREQGQDGEIAMIHAIQDAYYRHAQNPSDTDTLCALAQQIGLDVAAFARDLNAETTQQALLAEMALARRIGGNSFPSLFLQRDGKIRRVAHDYNAMSPITDILLT</sequence>
<dbReference type="Gene3D" id="3.40.30.10">
    <property type="entry name" value="Glutaredoxin"/>
    <property type="match status" value="1"/>
</dbReference>
<proteinExistence type="predicted"/>
<dbReference type="RefSeq" id="WP_210221430.1">
    <property type="nucleotide sequence ID" value="NZ_CP072801.1"/>
</dbReference>
<dbReference type="CDD" id="cd03025">
    <property type="entry name" value="DsbA_FrnE_like"/>
    <property type="match status" value="1"/>
</dbReference>
<dbReference type="Pfam" id="PF13743">
    <property type="entry name" value="Thioredoxin_5"/>
    <property type="match status" value="1"/>
</dbReference>
<dbReference type="Gene3D" id="1.10.472.60">
    <property type="entry name" value="putative protein disulfide isomerase domain"/>
    <property type="match status" value="1"/>
</dbReference>
<dbReference type="InterPro" id="IPR036249">
    <property type="entry name" value="Thioredoxin-like_sf"/>
</dbReference>
<accession>A0ABX7WNR7</accession>
<evidence type="ECO:0000313" key="2">
    <source>
        <dbReference type="Proteomes" id="UP000672039"/>
    </source>
</evidence>
<gene>
    <name evidence="1" type="ORF">J9253_13350</name>
</gene>
<keyword evidence="2" id="KW-1185">Reference proteome</keyword>